<evidence type="ECO:0000313" key="2">
    <source>
        <dbReference type="EMBL" id="GFN85502.1"/>
    </source>
</evidence>
<proteinExistence type="predicted"/>
<evidence type="ECO:0000256" key="1">
    <source>
        <dbReference type="SAM" id="MobiDB-lite"/>
    </source>
</evidence>
<evidence type="ECO:0000313" key="3">
    <source>
        <dbReference type="Proteomes" id="UP000735302"/>
    </source>
</evidence>
<protein>
    <submittedName>
        <fullName evidence="2">Traf-interacting protein</fullName>
    </submittedName>
</protein>
<feature type="region of interest" description="Disordered" evidence="1">
    <location>
        <begin position="1"/>
        <end position="22"/>
    </location>
</feature>
<sequence length="281" mass="31846">MCGATSSKPRATKSSTGQRSATLPDELSLFREKDTTFSQTFYSTLQAQVTDIGFLTKNASELILSSKERDGPVAHFTITSFAKNVQDEQLFSSYFSQQDERCRGCIIILDEIYIKASLTYQGGVVFGYSVDQPDKFATTLLCIMFKCFFTDLEVFFQLGQRFCEFASWKDITDLHDHESNTLVKLSKLTKASVCPSSIEKQKVSLVMNIFNEHTSSALRSSEKSCPSWCDTEDFIDSVIQLWKTLNCQLKWSPVDFEILIPRSLTTVLRVKLQLESCWPGR</sequence>
<comment type="caution">
    <text evidence="2">The sequence shown here is derived from an EMBL/GenBank/DDBJ whole genome shotgun (WGS) entry which is preliminary data.</text>
</comment>
<reference evidence="2 3" key="1">
    <citation type="journal article" date="2021" name="Elife">
        <title>Chloroplast acquisition without the gene transfer in kleptoplastic sea slugs, Plakobranchus ocellatus.</title>
        <authorList>
            <person name="Maeda T."/>
            <person name="Takahashi S."/>
            <person name="Yoshida T."/>
            <person name="Shimamura S."/>
            <person name="Takaki Y."/>
            <person name="Nagai Y."/>
            <person name="Toyoda A."/>
            <person name="Suzuki Y."/>
            <person name="Arimoto A."/>
            <person name="Ishii H."/>
            <person name="Satoh N."/>
            <person name="Nishiyama T."/>
            <person name="Hasebe M."/>
            <person name="Maruyama T."/>
            <person name="Minagawa J."/>
            <person name="Obokata J."/>
            <person name="Shigenobu S."/>
        </authorList>
    </citation>
    <scope>NUCLEOTIDE SEQUENCE [LARGE SCALE GENOMIC DNA]</scope>
</reference>
<accession>A0AAV3YSF9</accession>
<name>A0AAV3YSF9_9GAST</name>
<organism evidence="2 3">
    <name type="scientific">Plakobranchus ocellatus</name>
    <dbReference type="NCBI Taxonomy" id="259542"/>
    <lineage>
        <taxon>Eukaryota</taxon>
        <taxon>Metazoa</taxon>
        <taxon>Spiralia</taxon>
        <taxon>Lophotrochozoa</taxon>
        <taxon>Mollusca</taxon>
        <taxon>Gastropoda</taxon>
        <taxon>Heterobranchia</taxon>
        <taxon>Euthyneura</taxon>
        <taxon>Panpulmonata</taxon>
        <taxon>Sacoglossa</taxon>
        <taxon>Placobranchoidea</taxon>
        <taxon>Plakobranchidae</taxon>
        <taxon>Plakobranchus</taxon>
    </lineage>
</organism>
<gene>
    <name evidence="2" type="ORF">PoB_001200800</name>
</gene>
<dbReference type="Proteomes" id="UP000735302">
    <property type="component" value="Unassembled WGS sequence"/>
</dbReference>
<keyword evidence="3" id="KW-1185">Reference proteome</keyword>
<dbReference type="EMBL" id="BLXT01001415">
    <property type="protein sequence ID" value="GFN85502.1"/>
    <property type="molecule type" value="Genomic_DNA"/>
</dbReference>
<feature type="compositionally biased region" description="Polar residues" evidence="1">
    <location>
        <begin position="1"/>
        <end position="21"/>
    </location>
</feature>
<dbReference type="AlphaFoldDB" id="A0AAV3YSF9"/>